<organism evidence="1 2">
    <name type="scientific">Corynebacterium massiliense DSM 45435</name>
    <dbReference type="NCBI Taxonomy" id="1121364"/>
    <lineage>
        <taxon>Bacteria</taxon>
        <taxon>Bacillati</taxon>
        <taxon>Actinomycetota</taxon>
        <taxon>Actinomycetes</taxon>
        <taxon>Mycobacteriales</taxon>
        <taxon>Corynebacteriaceae</taxon>
        <taxon>Corynebacterium</taxon>
    </lineage>
</organism>
<dbReference type="Proteomes" id="UP001220064">
    <property type="component" value="Chromosome"/>
</dbReference>
<dbReference type="EMBL" id="CP063189">
    <property type="protein sequence ID" value="WCZ32360.1"/>
    <property type="molecule type" value="Genomic_DNA"/>
</dbReference>
<protein>
    <recommendedName>
        <fullName evidence="3">Methionine synthase</fullName>
    </recommendedName>
</protein>
<proteinExistence type="predicted"/>
<evidence type="ECO:0000313" key="2">
    <source>
        <dbReference type="Proteomes" id="UP001220064"/>
    </source>
</evidence>
<dbReference type="SUPFAM" id="SSF51726">
    <property type="entry name" value="UROD/MetE-like"/>
    <property type="match status" value="1"/>
</dbReference>
<name>A0ABY7U6N9_9CORY</name>
<sequence length="305" mass="32438">MPGTDVAAAADIVLGETGELPHVPQLPERGIAAGAVARTAFLLPGLAVDRGPRGWVLTARDQLITRRGRDLMARDLDAIQEVWETTPEVVKIQCVGPWSLAAALELGNGHRAVTDRGAVRELHASLLQAVAEHTADVADRFQCRTVLQLDEPYLDAVLAGRVPGATDFETIPAVPAEVAVAALEEFSADYLWLPGPHPSWEAARAARTAIVDFPALTAQANYEGAGMHLEDGYRLGCTIAPENLREPGRQAREIAGWLDRLGMRRETMATQLDVSPWPVSGALGDAAAAYSHAAKLGDILASGDA</sequence>
<evidence type="ECO:0000313" key="1">
    <source>
        <dbReference type="EMBL" id="WCZ32360.1"/>
    </source>
</evidence>
<dbReference type="InterPro" id="IPR038071">
    <property type="entry name" value="UROD/MetE-like_sf"/>
</dbReference>
<accession>A0ABY7U6N9</accession>
<gene>
    <name evidence="1" type="ORF">CMASS_04550</name>
</gene>
<evidence type="ECO:0008006" key="3">
    <source>
        <dbReference type="Google" id="ProtNLM"/>
    </source>
</evidence>
<dbReference type="Gene3D" id="3.20.20.210">
    <property type="match status" value="1"/>
</dbReference>
<reference evidence="1 2" key="1">
    <citation type="submission" date="2020-10" db="EMBL/GenBank/DDBJ databases">
        <title>Complete genome sequence of Corynebacterium massiliense DSM 45435, type strain of Corynebacterium massiliense.</title>
        <authorList>
            <person name="Busche T."/>
            <person name="Kalinowski J."/>
            <person name="Ruckert C."/>
        </authorList>
    </citation>
    <scope>NUCLEOTIDE SEQUENCE [LARGE SCALE GENOMIC DNA]</scope>
    <source>
        <strain evidence="1 2">DSM 45435</strain>
    </source>
</reference>
<keyword evidence="2" id="KW-1185">Reference proteome</keyword>